<evidence type="ECO:0000256" key="1">
    <source>
        <dbReference type="SAM" id="Phobius"/>
    </source>
</evidence>
<dbReference type="AlphaFoldDB" id="A0A6A6DK87"/>
<accession>A0A6A6DK87</accession>
<protein>
    <submittedName>
        <fullName evidence="3">Alpha/beta hydrolase fold domain-containing protein</fullName>
    </submittedName>
</protein>
<dbReference type="InterPro" id="IPR000073">
    <property type="entry name" value="AB_hydrolase_1"/>
</dbReference>
<feature type="transmembrane region" description="Helical" evidence="1">
    <location>
        <begin position="98"/>
        <end position="117"/>
    </location>
</feature>
<organism evidence="3 4">
    <name type="scientific">Zopfia rhizophila CBS 207.26</name>
    <dbReference type="NCBI Taxonomy" id="1314779"/>
    <lineage>
        <taxon>Eukaryota</taxon>
        <taxon>Fungi</taxon>
        <taxon>Dikarya</taxon>
        <taxon>Ascomycota</taxon>
        <taxon>Pezizomycotina</taxon>
        <taxon>Dothideomycetes</taxon>
        <taxon>Dothideomycetes incertae sedis</taxon>
        <taxon>Zopfiaceae</taxon>
        <taxon>Zopfia</taxon>
    </lineage>
</organism>
<evidence type="ECO:0000259" key="2">
    <source>
        <dbReference type="Pfam" id="PF12697"/>
    </source>
</evidence>
<feature type="transmembrane region" description="Helical" evidence="1">
    <location>
        <begin position="123"/>
        <end position="140"/>
    </location>
</feature>
<keyword evidence="1" id="KW-0472">Membrane</keyword>
<dbReference type="Proteomes" id="UP000800200">
    <property type="component" value="Unassembled WGS sequence"/>
</dbReference>
<gene>
    <name evidence="3" type="ORF">K469DRAFT_717814</name>
</gene>
<sequence length="300" mass="33247">MASTPQENKSMTLPDGRTLCYAIYGSPVSEKTVFHFHAFPSSRLEGRMWHTVTEKLNIRFIAPDRPGMGNSTFQTSRALLDWPKDVLVLADYLKMQRFYIMGMSGGGPYILACLHGIPKERLAGAAVVGGLYPVALGTAGMMMGSRILLWVAPWMTGLVGMLMDKTLGTAARNEDPKVFEELLMKEMASRPEADQDAIKDEKNKQNFIEATREGLRHSAEGAAWEARLFGSAWGFQLGDLSGDVPLTLWHGGQDVNSPKAMVIKAKETIPGATMRLEEEEGHISLAFRFREEILRELVGR</sequence>
<keyword evidence="1" id="KW-1133">Transmembrane helix</keyword>
<dbReference type="PANTHER" id="PTHR45763">
    <property type="entry name" value="HYDROLASE, ALPHA/BETA FOLD FAMILY PROTEIN, EXPRESSED-RELATED"/>
    <property type="match status" value="1"/>
</dbReference>
<keyword evidence="3" id="KW-0378">Hydrolase</keyword>
<keyword evidence="1" id="KW-0812">Transmembrane</keyword>
<dbReference type="Pfam" id="PF12697">
    <property type="entry name" value="Abhydrolase_6"/>
    <property type="match status" value="1"/>
</dbReference>
<proteinExistence type="predicted"/>
<dbReference type="InterPro" id="IPR029058">
    <property type="entry name" value="AB_hydrolase_fold"/>
</dbReference>
<dbReference type="Gene3D" id="3.40.50.1820">
    <property type="entry name" value="alpha/beta hydrolase"/>
    <property type="match status" value="1"/>
</dbReference>
<dbReference type="EMBL" id="ML994672">
    <property type="protein sequence ID" value="KAF2178842.1"/>
    <property type="molecule type" value="Genomic_DNA"/>
</dbReference>
<dbReference type="OrthoDB" id="294702at2759"/>
<evidence type="ECO:0000313" key="4">
    <source>
        <dbReference type="Proteomes" id="UP000800200"/>
    </source>
</evidence>
<evidence type="ECO:0000313" key="3">
    <source>
        <dbReference type="EMBL" id="KAF2178842.1"/>
    </source>
</evidence>
<dbReference type="PANTHER" id="PTHR45763:SF46">
    <property type="entry name" value="AB HYDROLASE-1 DOMAIN-CONTAINING PROTEIN"/>
    <property type="match status" value="1"/>
</dbReference>
<feature type="domain" description="AB hydrolase-1" evidence="2">
    <location>
        <begin position="36"/>
        <end position="285"/>
    </location>
</feature>
<dbReference type="GO" id="GO:0016787">
    <property type="term" value="F:hydrolase activity"/>
    <property type="evidence" value="ECO:0007669"/>
    <property type="project" value="UniProtKB-KW"/>
</dbReference>
<reference evidence="3" key="1">
    <citation type="journal article" date="2020" name="Stud. Mycol.">
        <title>101 Dothideomycetes genomes: a test case for predicting lifestyles and emergence of pathogens.</title>
        <authorList>
            <person name="Haridas S."/>
            <person name="Albert R."/>
            <person name="Binder M."/>
            <person name="Bloem J."/>
            <person name="Labutti K."/>
            <person name="Salamov A."/>
            <person name="Andreopoulos B."/>
            <person name="Baker S."/>
            <person name="Barry K."/>
            <person name="Bills G."/>
            <person name="Bluhm B."/>
            <person name="Cannon C."/>
            <person name="Castanera R."/>
            <person name="Culley D."/>
            <person name="Daum C."/>
            <person name="Ezra D."/>
            <person name="Gonzalez J."/>
            <person name="Henrissat B."/>
            <person name="Kuo A."/>
            <person name="Liang C."/>
            <person name="Lipzen A."/>
            <person name="Lutzoni F."/>
            <person name="Magnuson J."/>
            <person name="Mondo S."/>
            <person name="Nolan M."/>
            <person name="Ohm R."/>
            <person name="Pangilinan J."/>
            <person name="Park H.-J."/>
            <person name="Ramirez L."/>
            <person name="Alfaro M."/>
            <person name="Sun H."/>
            <person name="Tritt A."/>
            <person name="Yoshinaga Y."/>
            <person name="Zwiers L.-H."/>
            <person name="Turgeon B."/>
            <person name="Goodwin S."/>
            <person name="Spatafora J."/>
            <person name="Crous P."/>
            <person name="Grigoriev I."/>
        </authorList>
    </citation>
    <scope>NUCLEOTIDE SEQUENCE</scope>
    <source>
        <strain evidence="3">CBS 207.26</strain>
    </source>
</reference>
<keyword evidence="4" id="KW-1185">Reference proteome</keyword>
<name>A0A6A6DK87_9PEZI</name>
<dbReference type="SUPFAM" id="SSF53474">
    <property type="entry name" value="alpha/beta-Hydrolases"/>
    <property type="match status" value="1"/>
</dbReference>